<organism evidence="2 3">
    <name type="scientific">Galactobacter valiniphilus</name>
    <dbReference type="NCBI Taxonomy" id="2676122"/>
    <lineage>
        <taxon>Bacteria</taxon>
        <taxon>Bacillati</taxon>
        <taxon>Actinomycetota</taxon>
        <taxon>Actinomycetes</taxon>
        <taxon>Micrococcales</taxon>
        <taxon>Micrococcaceae</taxon>
        <taxon>Galactobacter</taxon>
    </lineage>
</organism>
<reference evidence="2 3" key="1">
    <citation type="submission" date="2018-07" db="EMBL/GenBank/DDBJ databases">
        <title>Arthrobacter sp. nov., isolated from raw cow's milk with high bacterial count.</title>
        <authorList>
            <person name="Hahne J."/>
            <person name="Isele D."/>
            <person name="Lipski A."/>
        </authorList>
    </citation>
    <scope>NUCLEOTIDE SEQUENCE [LARGE SCALE GENOMIC DNA]</scope>
    <source>
        <strain evidence="2 3">JZ R-35</strain>
    </source>
</reference>
<gene>
    <name evidence="2" type="ORF">DWB68_02295</name>
</gene>
<accession>A0A399JD24</accession>
<feature type="compositionally biased region" description="Basic and acidic residues" evidence="1">
    <location>
        <begin position="21"/>
        <end position="33"/>
    </location>
</feature>
<comment type="caution">
    <text evidence="2">The sequence shown here is derived from an EMBL/GenBank/DDBJ whole genome shotgun (WGS) entry which is preliminary data.</text>
</comment>
<evidence type="ECO:0000256" key="1">
    <source>
        <dbReference type="SAM" id="MobiDB-lite"/>
    </source>
</evidence>
<protein>
    <submittedName>
        <fullName evidence="2">Uncharacterized protein</fullName>
    </submittedName>
</protein>
<proteinExistence type="predicted"/>
<evidence type="ECO:0000313" key="3">
    <source>
        <dbReference type="Proteomes" id="UP000265419"/>
    </source>
</evidence>
<name>A0A399JD24_9MICC</name>
<dbReference type="AlphaFoldDB" id="A0A399JD24"/>
<dbReference type="EMBL" id="QQXK01000003">
    <property type="protein sequence ID" value="RII43453.1"/>
    <property type="molecule type" value="Genomic_DNA"/>
</dbReference>
<keyword evidence="3" id="KW-1185">Reference proteome</keyword>
<evidence type="ECO:0000313" key="2">
    <source>
        <dbReference type="EMBL" id="RII43453.1"/>
    </source>
</evidence>
<dbReference type="Proteomes" id="UP000265419">
    <property type="component" value="Unassembled WGS sequence"/>
</dbReference>
<feature type="region of interest" description="Disordered" evidence="1">
    <location>
        <begin position="1"/>
        <end position="86"/>
    </location>
</feature>
<feature type="compositionally biased region" description="Low complexity" evidence="1">
    <location>
        <begin position="34"/>
        <end position="45"/>
    </location>
</feature>
<sequence>MVEGWEAGSSLEDAEAATLRAAEELRQRREAEAAARGARPGATEPGTGLPQRAETESEAAWGDPDAAAEDRARAAWIRSQRPPHWG</sequence>